<gene>
    <name evidence="4" type="primary">resA_3</name>
    <name evidence="4" type="ORF">FILTAD_02200</name>
</gene>
<dbReference type="Gene3D" id="3.40.30.10">
    <property type="entry name" value="Glutaredoxin"/>
    <property type="match status" value="1"/>
</dbReference>
<accession>A0A3P5XLU9</accession>
<dbReference type="CDD" id="cd02966">
    <property type="entry name" value="TlpA_like_family"/>
    <property type="match status" value="1"/>
</dbReference>
<dbReference type="PROSITE" id="PS00194">
    <property type="entry name" value="THIOREDOXIN_1"/>
    <property type="match status" value="1"/>
</dbReference>
<dbReference type="OrthoDB" id="25753at2"/>
<dbReference type="EMBL" id="UXAV01000042">
    <property type="protein sequence ID" value="VDC29644.1"/>
    <property type="molecule type" value="Genomic_DNA"/>
</dbReference>
<dbReference type="InterPro" id="IPR036249">
    <property type="entry name" value="Thioredoxin-like_sf"/>
</dbReference>
<dbReference type="Pfam" id="PF00578">
    <property type="entry name" value="AhpC-TSA"/>
    <property type="match status" value="1"/>
</dbReference>
<proteinExistence type="predicted"/>
<dbReference type="SUPFAM" id="SSF52833">
    <property type="entry name" value="Thioredoxin-like"/>
    <property type="match status" value="1"/>
</dbReference>
<reference evidence="4 5" key="1">
    <citation type="submission" date="2018-11" db="EMBL/GenBank/DDBJ databases">
        <authorList>
            <person name="Criscuolo A."/>
        </authorList>
    </citation>
    <scope>NUCLEOTIDE SEQUENCE [LARGE SCALE GENOMIC DNA]</scope>
    <source>
        <strain evidence="4">ATB-66</strain>
    </source>
</reference>
<evidence type="ECO:0000256" key="2">
    <source>
        <dbReference type="SAM" id="MobiDB-lite"/>
    </source>
</evidence>
<evidence type="ECO:0000313" key="4">
    <source>
        <dbReference type="EMBL" id="VDC29644.1"/>
    </source>
</evidence>
<feature type="region of interest" description="Disordered" evidence="2">
    <location>
        <begin position="30"/>
        <end position="53"/>
    </location>
</feature>
<organism evidence="4 5">
    <name type="scientific">Filibacter tadaridae</name>
    <dbReference type="NCBI Taxonomy" id="2483811"/>
    <lineage>
        <taxon>Bacteria</taxon>
        <taxon>Bacillati</taxon>
        <taxon>Bacillota</taxon>
        <taxon>Bacilli</taxon>
        <taxon>Bacillales</taxon>
        <taxon>Caryophanaceae</taxon>
        <taxon>Filibacter</taxon>
    </lineage>
</organism>
<dbReference type="GO" id="GO:0016491">
    <property type="term" value="F:oxidoreductase activity"/>
    <property type="evidence" value="ECO:0007669"/>
    <property type="project" value="InterPro"/>
</dbReference>
<dbReference type="PANTHER" id="PTHR42852">
    <property type="entry name" value="THIOL:DISULFIDE INTERCHANGE PROTEIN DSBE"/>
    <property type="match status" value="1"/>
</dbReference>
<dbReference type="InterPro" id="IPR000866">
    <property type="entry name" value="AhpC/TSA"/>
</dbReference>
<dbReference type="Proteomes" id="UP000270468">
    <property type="component" value="Unassembled WGS sequence"/>
</dbReference>
<dbReference type="RefSeq" id="WP_124070821.1">
    <property type="nucleotide sequence ID" value="NZ_CBCRXF010000001.1"/>
</dbReference>
<dbReference type="AlphaFoldDB" id="A0A3P5XLU9"/>
<dbReference type="InterPro" id="IPR017937">
    <property type="entry name" value="Thioredoxin_CS"/>
</dbReference>
<feature type="domain" description="Thioredoxin" evidence="3">
    <location>
        <begin position="60"/>
        <end position="197"/>
    </location>
</feature>
<keyword evidence="5" id="KW-1185">Reference proteome</keyword>
<dbReference type="PROSITE" id="PS51352">
    <property type="entry name" value="THIOREDOXIN_2"/>
    <property type="match status" value="1"/>
</dbReference>
<dbReference type="InterPro" id="IPR050553">
    <property type="entry name" value="Thioredoxin_ResA/DsbE_sf"/>
</dbReference>
<protein>
    <submittedName>
        <fullName evidence="4">Thiol-disulfide oxidoreductase ResA</fullName>
    </submittedName>
</protein>
<evidence type="ECO:0000313" key="5">
    <source>
        <dbReference type="Proteomes" id="UP000270468"/>
    </source>
</evidence>
<dbReference type="GO" id="GO:0016209">
    <property type="term" value="F:antioxidant activity"/>
    <property type="evidence" value="ECO:0007669"/>
    <property type="project" value="InterPro"/>
</dbReference>
<dbReference type="InterPro" id="IPR013766">
    <property type="entry name" value="Thioredoxin_domain"/>
</dbReference>
<evidence type="ECO:0000256" key="1">
    <source>
        <dbReference type="ARBA" id="ARBA00023157"/>
    </source>
</evidence>
<dbReference type="PANTHER" id="PTHR42852:SF1">
    <property type="entry name" value="THIOREDOXIN-LIKE PROTEIN YNEN"/>
    <property type="match status" value="1"/>
</dbReference>
<keyword evidence="1" id="KW-1015">Disulfide bond</keyword>
<evidence type="ECO:0000259" key="3">
    <source>
        <dbReference type="PROSITE" id="PS51352"/>
    </source>
</evidence>
<name>A0A3P5XLU9_9BACL</name>
<sequence>MKKTILAVLLIIGMLTWVVYDFVDKPNMEASSDTQDNKVGDELDDTEESATLQESDKIGLAQGNKAPDFELSTLDGKTVRLSDFKGQKVMLNFWATWCPPCRAEMPDMQKLHENENVVVLAVNLTETESSMENISGFVEELALTFPILLDEKIEVAGLYKIQPIPTSYLIDTTGHIYNVAFGALHYKTMVEEFEKMK</sequence>